<dbReference type="Proteomes" id="UP000887574">
    <property type="component" value="Unplaced"/>
</dbReference>
<proteinExistence type="predicted"/>
<evidence type="ECO:0000313" key="5">
    <source>
        <dbReference type="Proteomes" id="UP000887574"/>
    </source>
</evidence>
<dbReference type="GO" id="GO:0005524">
    <property type="term" value="F:ATP binding"/>
    <property type="evidence" value="ECO:0007669"/>
    <property type="project" value="InterPro"/>
</dbReference>
<dbReference type="PROSITE" id="PS50011">
    <property type="entry name" value="PROTEIN_KINASE_DOM"/>
    <property type="match status" value="1"/>
</dbReference>
<dbReference type="Gene3D" id="1.10.510.10">
    <property type="entry name" value="Transferase(Phosphotransferase) domain 1"/>
    <property type="match status" value="1"/>
</dbReference>
<organism evidence="5 6">
    <name type="scientific">Ditylenchus dipsaci</name>
    <dbReference type="NCBI Taxonomy" id="166011"/>
    <lineage>
        <taxon>Eukaryota</taxon>
        <taxon>Metazoa</taxon>
        <taxon>Ecdysozoa</taxon>
        <taxon>Nematoda</taxon>
        <taxon>Chromadorea</taxon>
        <taxon>Rhabditida</taxon>
        <taxon>Tylenchina</taxon>
        <taxon>Tylenchomorpha</taxon>
        <taxon>Sphaerularioidea</taxon>
        <taxon>Anguinidae</taxon>
        <taxon>Anguininae</taxon>
        <taxon>Ditylenchus</taxon>
    </lineage>
</organism>
<dbReference type="PROSITE" id="PS51182">
    <property type="entry name" value="C2_TENSIN"/>
    <property type="match status" value="1"/>
</dbReference>
<name>A0A915CX43_9BILA</name>
<dbReference type="InterPro" id="IPR000719">
    <property type="entry name" value="Prot_kinase_dom"/>
</dbReference>
<dbReference type="Gene3D" id="2.60.40.1110">
    <property type="match status" value="1"/>
</dbReference>
<evidence type="ECO:0000259" key="4">
    <source>
        <dbReference type="PROSITE" id="PS51182"/>
    </source>
</evidence>
<dbReference type="Gene3D" id="3.90.190.10">
    <property type="entry name" value="Protein tyrosine phosphatase superfamily"/>
    <property type="match status" value="1"/>
</dbReference>
<reference evidence="6" key="1">
    <citation type="submission" date="2022-11" db="UniProtKB">
        <authorList>
            <consortium name="WormBaseParasite"/>
        </authorList>
    </citation>
    <scope>IDENTIFICATION</scope>
</reference>
<dbReference type="AlphaFoldDB" id="A0A915CX43"/>
<dbReference type="Pfam" id="PF00069">
    <property type="entry name" value="Pkinase"/>
    <property type="match status" value="1"/>
</dbReference>
<dbReference type="SUPFAM" id="SSF56112">
    <property type="entry name" value="Protein kinase-like (PK-like)"/>
    <property type="match status" value="1"/>
</dbReference>
<evidence type="ECO:0000259" key="3">
    <source>
        <dbReference type="PROSITE" id="PS50011"/>
    </source>
</evidence>
<feature type="region of interest" description="Disordered" evidence="2">
    <location>
        <begin position="851"/>
        <end position="872"/>
    </location>
</feature>
<dbReference type="PANTHER" id="PTHR22967">
    <property type="entry name" value="SERINE/THREONINE PROTEIN KINASE"/>
    <property type="match status" value="1"/>
</dbReference>
<dbReference type="Pfam" id="PF10409">
    <property type="entry name" value="PTEN_C2"/>
    <property type="match status" value="1"/>
</dbReference>
<dbReference type="SMART" id="SM00220">
    <property type="entry name" value="S_TKc"/>
    <property type="match status" value="1"/>
</dbReference>
<feature type="domain" description="Protein kinase" evidence="3">
    <location>
        <begin position="86"/>
        <end position="361"/>
    </location>
</feature>
<dbReference type="InterPro" id="IPR011009">
    <property type="entry name" value="Kinase-like_dom_sf"/>
</dbReference>
<evidence type="ECO:0000256" key="2">
    <source>
        <dbReference type="SAM" id="MobiDB-lite"/>
    </source>
</evidence>
<evidence type="ECO:0000256" key="1">
    <source>
        <dbReference type="ARBA" id="ARBA00022741"/>
    </source>
</evidence>
<dbReference type="PANTHER" id="PTHR22967:SF105">
    <property type="entry name" value="CYCLIN-G-ASSOCIATED KINASE"/>
    <property type="match status" value="1"/>
</dbReference>
<dbReference type="GO" id="GO:0005737">
    <property type="term" value="C:cytoplasm"/>
    <property type="evidence" value="ECO:0007669"/>
    <property type="project" value="TreeGrafter"/>
</dbReference>
<sequence>MWFCECTTFTSPVSTEERIGWDISSFPFELLFFLEMTDIFRSAFSSLISQAGPILGSSNSGSQLVTGGSTDHPLVGSTVDVGGIKVKIRSLLAEGGYALVFAGQDPQGNWYALKRQLAADRQAADAILQEIQFLKELNGHPSIVSFCQASQIAPKQTNHGRAEFLLLTELCSGGPLLNVLQKKVFSAEQICKIFHAAANAVHHMHDRNPPITHRDIKIENLLFDSAGFVKLCDFGSATTEIFRPDDNWNALKRSQLEEDMAKFTTPMYRAPEILDTYQNFPIGPAQDVWALGCILYYLCYRQHPFEDSAKLRIINAKFTLPETDTPYSIFHSLIRNTLHPNPYSRPSIQDLCERIDALAFTMKVDVSVPLTDLDLPTMGPSPTSAAQASGSVPTPSPVPSRSSPAAIAPETRAIIRHQKFLLSSEARGLVQTVQSTYGSKGPDINWLTGRLAISVFAEDVPETLAYSAEEAMRTALLEGNNRKFAVYNLSQRKLRLDYTRRLSEMPIPSATSGIPPTLNFLIGLCRNIASFLTRDYDSFVLITGTEAQCLFIASAVLVYIRIAQSAKQAVEFVWRQREAQSAISSARNVLPPSYTRQLDVLFTVVNCELAELRLMIHNRPVYLESLYIEPLPVVNRLRTGCRPFFEVYSAGNKRWSTLKEYDQLRAYELSTDSSGISINLGEVPVGEDVVVCCYHARWNRMQNRFELTELDRVVGGEVSLAPNFRVLIGLRISEVDRGFEPGEEQPIYLCPDVKQVTPKAIAASKEDYDRLRAQLASCNEPPCHSHTAHHLLDLQHQDQSIWSSPTQTTKETAVTPVGGDFFSNLDWNNTAATHTPSPVAGTNKPSIIQESESPQLHHPGPHLPDHKFHHLN</sequence>
<dbReference type="WBParaSite" id="jg13180">
    <property type="protein sequence ID" value="jg13180"/>
    <property type="gene ID" value="jg13180"/>
</dbReference>
<keyword evidence="5" id="KW-1185">Reference proteome</keyword>
<keyword evidence="1" id="KW-0547">Nucleotide-binding</keyword>
<protein>
    <submittedName>
        <fullName evidence="6">Uncharacterized protein</fullName>
    </submittedName>
</protein>
<dbReference type="GO" id="GO:0035612">
    <property type="term" value="F:AP-2 adaptor complex binding"/>
    <property type="evidence" value="ECO:0007669"/>
    <property type="project" value="TreeGrafter"/>
</dbReference>
<dbReference type="GO" id="GO:0004674">
    <property type="term" value="F:protein serine/threonine kinase activity"/>
    <property type="evidence" value="ECO:0007669"/>
    <property type="project" value="TreeGrafter"/>
</dbReference>
<evidence type="ECO:0000313" key="6">
    <source>
        <dbReference type="WBParaSite" id="jg13180"/>
    </source>
</evidence>
<feature type="region of interest" description="Disordered" evidence="2">
    <location>
        <begin position="377"/>
        <end position="405"/>
    </location>
</feature>
<dbReference type="GO" id="GO:2000369">
    <property type="term" value="P:regulation of clathrin-dependent endocytosis"/>
    <property type="evidence" value="ECO:0007669"/>
    <property type="project" value="TreeGrafter"/>
</dbReference>
<feature type="compositionally biased region" description="Low complexity" evidence="2">
    <location>
        <begin position="388"/>
        <end position="405"/>
    </location>
</feature>
<dbReference type="PROSITE" id="PS00108">
    <property type="entry name" value="PROTEIN_KINASE_ST"/>
    <property type="match status" value="1"/>
</dbReference>
<feature type="domain" description="C2 tensin-type" evidence="4">
    <location>
        <begin position="618"/>
        <end position="763"/>
    </location>
</feature>
<dbReference type="InterPro" id="IPR008271">
    <property type="entry name" value="Ser/Thr_kinase_AS"/>
</dbReference>
<dbReference type="SMART" id="SM01326">
    <property type="entry name" value="PTEN_C2"/>
    <property type="match status" value="1"/>
</dbReference>
<dbReference type="GO" id="GO:0045747">
    <property type="term" value="P:positive regulation of Notch signaling pathway"/>
    <property type="evidence" value="ECO:0007669"/>
    <property type="project" value="TreeGrafter"/>
</dbReference>
<accession>A0A915CX43</accession>
<dbReference type="InterPro" id="IPR029021">
    <property type="entry name" value="Prot-tyrosine_phosphatase-like"/>
</dbReference>
<dbReference type="InterPro" id="IPR014020">
    <property type="entry name" value="Tensin_C2-dom"/>
</dbReference>